<dbReference type="Proteomes" id="UP000245461">
    <property type="component" value="Unassembled WGS sequence"/>
</dbReference>
<dbReference type="PANTHER" id="PTHR34406:SF1">
    <property type="entry name" value="PROTEIN YCEI"/>
    <property type="match status" value="1"/>
</dbReference>
<dbReference type="SUPFAM" id="SSF101874">
    <property type="entry name" value="YceI-like"/>
    <property type="match status" value="1"/>
</dbReference>
<feature type="domain" description="Lipid/polyisoprenoid-binding YceI-like" evidence="2">
    <location>
        <begin position="30"/>
        <end position="191"/>
    </location>
</feature>
<protein>
    <submittedName>
        <fullName evidence="3">Polyisoprenoid-binding protein</fullName>
    </submittedName>
</protein>
<sequence>MGPGKDHAMKIAALAAALALLSALPAAAATYVVDPARSSVGFSGTNSGEAFTGTFKSWTADIVFDPADLAGSHLKVVFDTASATTGNAMYDGTLPQADWFAVKDYPTASFTSTAITANADGSYTATGKLQIRNVTNEVSFPFTLSLPANGPAEAKASLNLNRVAYGIGVQSDPAGGWVGPYIAVTIDVVATPKP</sequence>
<dbReference type="AlphaFoldDB" id="A0A317EGG8"/>
<dbReference type="PANTHER" id="PTHR34406">
    <property type="entry name" value="PROTEIN YCEI"/>
    <property type="match status" value="1"/>
</dbReference>
<dbReference type="InterPro" id="IPR036761">
    <property type="entry name" value="TTHA0802/YceI-like_sf"/>
</dbReference>
<keyword evidence="1" id="KW-0732">Signal</keyword>
<evidence type="ECO:0000313" key="4">
    <source>
        <dbReference type="Proteomes" id="UP000245461"/>
    </source>
</evidence>
<organism evidence="3 4">
    <name type="scientific">Zavarzinia aquatilis</name>
    <dbReference type="NCBI Taxonomy" id="2211142"/>
    <lineage>
        <taxon>Bacteria</taxon>
        <taxon>Pseudomonadati</taxon>
        <taxon>Pseudomonadota</taxon>
        <taxon>Alphaproteobacteria</taxon>
        <taxon>Rhodospirillales</taxon>
        <taxon>Zavarziniaceae</taxon>
        <taxon>Zavarzinia</taxon>
    </lineage>
</organism>
<evidence type="ECO:0000256" key="1">
    <source>
        <dbReference type="SAM" id="SignalP"/>
    </source>
</evidence>
<accession>A0A317EGG8</accession>
<name>A0A317EGG8_9PROT</name>
<dbReference type="SMART" id="SM00867">
    <property type="entry name" value="YceI"/>
    <property type="match status" value="1"/>
</dbReference>
<proteinExistence type="predicted"/>
<evidence type="ECO:0000313" key="3">
    <source>
        <dbReference type="EMBL" id="PWR25692.1"/>
    </source>
</evidence>
<dbReference type="Gene3D" id="2.40.128.110">
    <property type="entry name" value="Lipid/polyisoprenoid-binding, YceI-like"/>
    <property type="match status" value="1"/>
</dbReference>
<reference evidence="3 4" key="1">
    <citation type="submission" date="2018-05" db="EMBL/GenBank/DDBJ databases">
        <title>Zavarzinia sp. HR-AS.</title>
        <authorList>
            <person name="Lee Y."/>
            <person name="Jeon C.O."/>
        </authorList>
    </citation>
    <scope>NUCLEOTIDE SEQUENCE [LARGE SCALE GENOMIC DNA]</scope>
    <source>
        <strain evidence="3 4">HR-AS</strain>
    </source>
</reference>
<dbReference type="EMBL" id="QGLE01000001">
    <property type="protein sequence ID" value="PWR25692.1"/>
    <property type="molecule type" value="Genomic_DNA"/>
</dbReference>
<feature type="chain" id="PRO_5016258874" evidence="1">
    <location>
        <begin position="29"/>
        <end position="194"/>
    </location>
</feature>
<dbReference type="Pfam" id="PF04264">
    <property type="entry name" value="YceI"/>
    <property type="match status" value="1"/>
</dbReference>
<dbReference type="InterPro" id="IPR007372">
    <property type="entry name" value="Lipid/polyisoprenoid-bd_YceI"/>
</dbReference>
<feature type="signal peptide" evidence="1">
    <location>
        <begin position="1"/>
        <end position="28"/>
    </location>
</feature>
<keyword evidence="4" id="KW-1185">Reference proteome</keyword>
<evidence type="ECO:0000259" key="2">
    <source>
        <dbReference type="SMART" id="SM00867"/>
    </source>
</evidence>
<comment type="caution">
    <text evidence="3">The sequence shown here is derived from an EMBL/GenBank/DDBJ whole genome shotgun (WGS) entry which is preliminary data.</text>
</comment>
<gene>
    <name evidence="3" type="ORF">DKG74_01635</name>
</gene>